<dbReference type="EMBL" id="JASCZI010060451">
    <property type="protein sequence ID" value="MED6131857.1"/>
    <property type="molecule type" value="Genomic_DNA"/>
</dbReference>
<organism evidence="1 2">
    <name type="scientific">Stylosanthes scabra</name>
    <dbReference type="NCBI Taxonomy" id="79078"/>
    <lineage>
        <taxon>Eukaryota</taxon>
        <taxon>Viridiplantae</taxon>
        <taxon>Streptophyta</taxon>
        <taxon>Embryophyta</taxon>
        <taxon>Tracheophyta</taxon>
        <taxon>Spermatophyta</taxon>
        <taxon>Magnoliopsida</taxon>
        <taxon>eudicotyledons</taxon>
        <taxon>Gunneridae</taxon>
        <taxon>Pentapetalae</taxon>
        <taxon>rosids</taxon>
        <taxon>fabids</taxon>
        <taxon>Fabales</taxon>
        <taxon>Fabaceae</taxon>
        <taxon>Papilionoideae</taxon>
        <taxon>50 kb inversion clade</taxon>
        <taxon>dalbergioids sensu lato</taxon>
        <taxon>Dalbergieae</taxon>
        <taxon>Pterocarpus clade</taxon>
        <taxon>Stylosanthes</taxon>
    </lineage>
</organism>
<comment type="caution">
    <text evidence="1">The sequence shown here is derived from an EMBL/GenBank/DDBJ whole genome shotgun (WGS) entry which is preliminary data.</text>
</comment>
<sequence>MALAKSSARVSDTLRSRQVYRIVQRAHIIRELPHVIRGQWRSRSRIRQNSHVIRGRFTSYVDFEARKLIEAEAPRITWGRDAIREAWRHKKPIETELPHYT</sequence>
<accession>A0ABU6S6B1</accession>
<proteinExistence type="predicted"/>
<reference evidence="1 2" key="1">
    <citation type="journal article" date="2023" name="Plants (Basel)">
        <title>Bridging the Gap: Combining Genomics and Transcriptomics Approaches to Understand Stylosanthes scabra, an Orphan Legume from the Brazilian Caatinga.</title>
        <authorList>
            <person name="Ferreira-Neto J.R.C."/>
            <person name="da Silva M.D."/>
            <person name="Binneck E."/>
            <person name="de Melo N.F."/>
            <person name="da Silva R.H."/>
            <person name="de Melo A.L.T.M."/>
            <person name="Pandolfi V."/>
            <person name="Bustamante F.O."/>
            <person name="Brasileiro-Vidal A.C."/>
            <person name="Benko-Iseppon A.M."/>
        </authorList>
    </citation>
    <scope>NUCLEOTIDE SEQUENCE [LARGE SCALE GENOMIC DNA]</scope>
    <source>
        <tissue evidence="1">Leaves</tissue>
    </source>
</reference>
<dbReference type="Proteomes" id="UP001341840">
    <property type="component" value="Unassembled WGS sequence"/>
</dbReference>
<protein>
    <submittedName>
        <fullName evidence="1">Uncharacterized protein</fullName>
    </submittedName>
</protein>
<gene>
    <name evidence="1" type="ORF">PIB30_013820</name>
</gene>
<evidence type="ECO:0000313" key="2">
    <source>
        <dbReference type="Proteomes" id="UP001341840"/>
    </source>
</evidence>
<evidence type="ECO:0000313" key="1">
    <source>
        <dbReference type="EMBL" id="MED6131857.1"/>
    </source>
</evidence>
<name>A0ABU6S6B1_9FABA</name>
<keyword evidence="2" id="KW-1185">Reference proteome</keyword>